<dbReference type="RefSeq" id="WP_179267833.1">
    <property type="nucleotide sequence ID" value="NZ_CP058579.1"/>
</dbReference>
<keyword evidence="3 5" id="KW-1133">Transmembrane helix</keyword>
<evidence type="ECO:0000259" key="6">
    <source>
        <dbReference type="Pfam" id="PF01699"/>
    </source>
</evidence>
<protein>
    <submittedName>
        <fullName evidence="7">Sodium:calcium antiporter</fullName>
    </submittedName>
</protein>
<feature type="transmembrane region" description="Helical" evidence="5">
    <location>
        <begin position="103"/>
        <end position="123"/>
    </location>
</feature>
<evidence type="ECO:0000256" key="2">
    <source>
        <dbReference type="ARBA" id="ARBA00022692"/>
    </source>
</evidence>
<keyword evidence="8" id="KW-1185">Reference proteome</keyword>
<keyword evidence="2 5" id="KW-0812">Transmembrane</keyword>
<feature type="transmembrane region" description="Helical" evidence="5">
    <location>
        <begin position="271"/>
        <end position="288"/>
    </location>
</feature>
<feature type="transmembrane region" description="Helical" evidence="5">
    <location>
        <begin position="129"/>
        <end position="146"/>
    </location>
</feature>
<organism evidence="7 8">
    <name type="scientific">Halorarum salinum</name>
    <dbReference type="NCBI Taxonomy" id="2743089"/>
    <lineage>
        <taxon>Archaea</taxon>
        <taxon>Methanobacteriati</taxon>
        <taxon>Methanobacteriota</taxon>
        <taxon>Stenosarchaea group</taxon>
        <taxon>Halobacteria</taxon>
        <taxon>Halobacteriales</taxon>
        <taxon>Haloferacaceae</taxon>
        <taxon>Halorarum</taxon>
    </lineage>
</organism>
<dbReference type="OrthoDB" id="142185at2157"/>
<evidence type="ECO:0000256" key="3">
    <source>
        <dbReference type="ARBA" id="ARBA00022989"/>
    </source>
</evidence>
<dbReference type="GO" id="GO:0005262">
    <property type="term" value="F:calcium channel activity"/>
    <property type="evidence" value="ECO:0007669"/>
    <property type="project" value="TreeGrafter"/>
</dbReference>
<evidence type="ECO:0000313" key="8">
    <source>
        <dbReference type="Proteomes" id="UP000509626"/>
    </source>
</evidence>
<evidence type="ECO:0000256" key="4">
    <source>
        <dbReference type="ARBA" id="ARBA00023136"/>
    </source>
</evidence>
<dbReference type="GO" id="GO:0008273">
    <property type="term" value="F:calcium, potassium:sodium antiporter activity"/>
    <property type="evidence" value="ECO:0007669"/>
    <property type="project" value="TreeGrafter"/>
</dbReference>
<dbReference type="PANTHER" id="PTHR10846">
    <property type="entry name" value="SODIUM/POTASSIUM/CALCIUM EXCHANGER"/>
    <property type="match status" value="1"/>
</dbReference>
<reference evidence="7 8" key="1">
    <citation type="submission" date="2020-06" db="EMBL/GenBank/DDBJ databases">
        <title>NJ-3-1, isolated from saline soil.</title>
        <authorList>
            <person name="Cui H.L."/>
            <person name="Shi X."/>
        </authorList>
    </citation>
    <scope>NUCLEOTIDE SEQUENCE [LARGE SCALE GENOMIC DNA]</scope>
    <source>
        <strain evidence="7 8">NJ-3-1</strain>
    </source>
</reference>
<dbReference type="EMBL" id="CP058579">
    <property type="protein sequence ID" value="QLG61249.1"/>
    <property type="molecule type" value="Genomic_DNA"/>
</dbReference>
<feature type="transmembrane region" description="Helical" evidence="5">
    <location>
        <begin position="32"/>
        <end position="49"/>
    </location>
</feature>
<dbReference type="GO" id="GO:0005886">
    <property type="term" value="C:plasma membrane"/>
    <property type="evidence" value="ECO:0007669"/>
    <property type="project" value="TreeGrafter"/>
</dbReference>
<accession>A0A7D5LA08</accession>
<gene>
    <name evidence="7" type="ORF">HUG12_05680</name>
</gene>
<feature type="domain" description="Sodium/calcium exchanger membrane region" evidence="6">
    <location>
        <begin position="172"/>
        <end position="309"/>
    </location>
</feature>
<keyword evidence="4 5" id="KW-0472">Membrane</keyword>
<feature type="transmembrane region" description="Helical" evidence="5">
    <location>
        <begin position="300"/>
        <end position="319"/>
    </location>
</feature>
<evidence type="ECO:0000313" key="7">
    <source>
        <dbReference type="EMBL" id="QLG61249.1"/>
    </source>
</evidence>
<dbReference type="GeneID" id="56036929"/>
<feature type="domain" description="Sodium/calcium exchanger membrane region" evidence="6">
    <location>
        <begin position="7"/>
        <end position="144"/>
    </location>
</feature>
<evidence type="ECO:0000256" key="5">
    <source>
        <dbReference type="SAM" id="Phobius"/>
    </source>
</evidence>
<dbReference type="Proteomes" id="UP000509626">
    <property type="component" value="Chromosome"/>
</dbReference>
<dbReference type="AlphaFoldDB" id="A0A7D5LA08"/>
<name>A0A7D5LA08_9EURY</name>
<dbReference type="Pfam" id="PF01699">
    <property type="entry name" value="Na_Ca_ex"/>
    <property type="match status" value="2"/>
</dbReference>
<evidence type="ECO:0000256" key="1">
    <source>
        <dbReference type="ARBA" id="ARBA00004141"/>
    </source>
</evidence>
<dbReference type="GO" id="GO:0006874">
    <property type="term" value="P:intracellular calcium ion homeostasis"/>
    <property type="evidence" value="ECO:0007669"/>
    <property type="project" value="TreeGrafter"/>
</dbReference>
<dbReference type="InterPro" id="IPR044880">
    <property type="entry name" value="NCX_ion-bd_dom_sf"/>
</dbReference>
<proteinExistence type="predicted"/>
<feature type="transmembrane region" description="Helical" evidence="5">
    <location>
        <begin position="172"/>
        <end position="191"/>
    </location>
</feature>
<feature type="transmembrane region" description="Helical" evidence="5">
    <location>
        <begin position="197"/>
        <end position="217"/>
    </location>
</feature>
<feature type="transmembrane region" description="Helical" evidence="5">
    <location>
        <begin position="6"/>
        <end position="25"/>
    </location>
</feature>
<feature type="transmembrane region" description="Helical" evidence="5">
    <location>
        <begin position="238"/>
        <end position="259"/>
    </location>
</feature>
<sequence length="321" mass="33467">MVTPLTVIQFVGGLAAVIYFAEKLVDGTVGTARGFGLSAFLVSVVFVGFDPENLFVGTSGTYEGVAGIALGAIVGAAMVAIALAFGITALLAPMEFEEAPTRILVVQVLAVLLFGGVALDGRLSRLDGGVLLLGYVVAVGYLLWLGERGVDVLPGEEPESEPDGDPQRRWKAVGLFAVSLVAIVAGSELLVASSETIIETLGVTDTFFGLIVLAALVSIEELARELPAALRGRPEITFGNVVGSVMAFFLFNAGVIALVDPVPVPSQVLGFYLPIAIVTVLLVSGFMLRKRVRRRAGGVLVLLYLVFAVGGYAIASGFVPR</sequence>
<dbReference type="KEGG" id="halu:HUG12_05680"/>
<comment type="subcellular location">
    <subcellularLocation>
        <location evidence="1">Membrane</location>
        <topology evidence="1">Multi-pass membrane protein</topology>
    </subcellularLocation>
</comment>
<dbReference type="InterPro" id="IPR004837">
    <property type="entry name" value="NaCa_Exmemb"/>
</dbReference>
<feature type="transmembrane region" description="Helical" evidence="5">
    <location>
        <begin position="69"/>
        <end position="91"/>
    </location>
</feature>
<dbReference type="PANTHER" id="PTHR10846:SF8">
    <property type="entry name" value="INNER MEMBRANE PROTEIN YRBG"/>
    <property type="match status" value="1"/>
</dbReference>
<dbReference type="Gene3D" id="1.20.1420.30">
    <property type="entry name" value="NCX, central ion-binding region"/>
    <property type="match status" value="2"/>
</dbReference>
<dbReference type="InterPro" id="IPR004481">
    <property type="entry name" value="K/Na/Ca-exchanger"/>
</dbReference>